<gene>
    <name evidence="2" type="ORF">HDK90DRAFT_466337</name>
</gene>
<evidence type="ECO:0000313" key="3">
    <source>
        <dbReference type="Proteomes" id="UP001492380"/>
    </source>
</evidence>
<comment type="caution">
    <text evidence="2">The sequence shown here is derived from an EMBL/GenBank/DDBJ whole genome shotgun (WGS) entry which is preliminary data.</text>
</comment>
<keyword evidence="3" id="KW-1185">Reference proteome</keyword>
<evidence type="ECO:0000313" key="2">
    <source>
        <dbReference type="EMBL" id="KAK8236030.1"/>
    </source>
</evidence>
<name>A0ABR1YRF1_9PEZI</name>
<protein>
    <submittedName>
        <fullName evidence="2">Uncharacterized protein</fullName>
    </submittedName>
</protein>
<dbReference type="Proteomes" id="UP001492380">
    <property type="component" value="Unassembled WGS sequence"/>
</dbReference>
<evidence type="ECO:0000256" key="1">
    <source>
        <dbReference type="SAM" id="MobiDB-lite"/>
    </source>
</evidence>
<accession>A0ABR1YRF1</accession>
<feature type="region of interest" description="Disordered" evidence="1">
    <location>
        <begin position="1"/>
        <end position="79"/>
    </location>
</feature>
<feature type="region of interest" description="Disordered" evidence="1">
    <location>
        <begin position="229"/>
        <end position="278"/>
    </location>
</feature>
<reference evidence="2 3" key="1">
    <citation type="submission" date="2024-04" db="EMBL/GenBank/DDBJ databases">
        <title>Phyllosticta paracitricarpa is synonymous to the EU quarantine fungus P. citricarpa based on phylogenomic analyses.</title>
        <authorList>
            <consortium name="Lawrence Berkeley National Laboratory"/>
            <person name="Van Ingen-Buijs V.A."/>
            <person name="Van Westerhoven A.C."/>
            <person name="Haridas S."/>
            <person name="Skiadas P."/>
            <person name="Martin F."/>
            <person name="Groenewald J.Z."/>
            <person name="Crous P.W."/>
            <person name="Seidl M.F."/>
        </authorList>
    </citation>
    <scope>NUCLEOTIDE SEQUENCE [LARGE SCALE GENOMIC DNA]</scope>
    <source>
        <strain evidence="2 3">CBS 123374</strain>
    </source>
</reference>
<proteinExistence type="predicted"/>
<sequence length="381" mass="43221">MADDPPGMQTRNQPAGQFPDAHYQLWNPVEAVRHGFENPNSRKRKGVEYDSGSDGEDKGGSGNETLAKKKPNIPSEGRNKINIFAPFDSAELSLFDNKNSSPSIGPDAPLPSQEQLSKELQDVAAMLIHKWPSARSAHYWISGMLTEELHCNERFKRSLEHALNRDAQLLDPTDTRKRKLVDEEIQSLSGRSIVRVAAGLRCYYRPNHDPYLAAMLRAELPRDEWPDDLFDGTTHKRPKATLARHDQDSPESGLVQQQGKRHIEFDDSRGDPYGPRDSHDRKLAYHKFALLLARNSPRVNREGVVQHNSRYIEWQEPPWLRACVPQLCIPFGRLPPMLAEFESIAVGYRDQQAKRPDASTPAISKYGQLRGFRGVPFFDLE</sequence>
<feature type="compositionally biased region" description="Basic and acidic residues" evidence="1">
    <location>
        <begin position="261"/>
        <end position="278"/>
    </location>
</feature>
<organism evidence="2 3">
    <name type="scientific">Phyllosticta capitalensis</name>
    <dbReference type="NCBI Taxonomy" id="121624"/>
    <lineage>
        <taxon>Eukaryota</taxon>
        <taxon>Fungi</taxon>
        <taxon>Dikarya</taxon>
        <taxon>Ascomycota</taxon>
        <taxon>Pezizomycotina</taxon>
        <taxon>Dothideomycetes</taxon>
        <taxon>Dothideomycetes incertae sedis</taxon>
        <taxon>Botryosphaeriales</taxon>
        <taxon>Phyllostictaceae</taxon>
        <taxon>Phyllosticta</taxon>
    </lineage>
</organism>
<dbReference type="EMBL" id="JBBWRZ010000005">
    <property type="protein sequence ID" value="KAK8236030.1"/>
    <property type="molecule type" value="Genomic_DNA"/>
</dbReference>